<feature type="domain" description="AAA+ ATPase" evidence="1">
    <location>
        <begin position="38"/>
        <end position="203"/>
    </location>
</feature>
<proteinExistence type="predicted"/>
<dbReference type="Proteomes" id="UP001363010">
    <property type="component" value="Unassembled WGS sequence"/>
</dbReference>
<sequence>MTLAARSLELAALQQQLGDAGYIAEPGLVAALLLMQDLGRPLLLEGDAGVGKTEIAKVLAQVRGTRLIRLQCYEGLDAHAAMYEWNYQRQLLAIKLLEQDERASSKDLAQKEQDIFSERYLLKRPLLEAITCDAPPVLLIDEVDRADEAFEAYLLELLSDFQLSIPELGTVHATSRPMVVITSNGTRELSDALRRRCLYQFIDYPDHEKELAIVRKKAPDAAAQLAQQIVSFVQAVRRMDLQKKPGIAETLDWTAALLRLGISVIDIDGTERIMETLSALIKTRDDRAAFPRAAVARLAAAC</sequence>
<gene>
    <name evidence="2" type="ORF">WKW80_20125</name>
</gene>
<reference evidence="2 3" key="1">
    <citation type="submission" date="2024-03" db="EMBL/GenBank/DDBJ databases">
        <title>Novel species of the genus Variovorax.</title>
        <authorList>
            <person name="Liu Q."/>
            <person name="Xin Y.-H."/>
        </authorList>
    </citation>
    <scope>NUCLEOTIDE SEQUENCE [LARGE SCALE GENOMIC DNA]</scope>
    <source>
        <strain evidence="2 3">KACC 18501</strain>
    </source>
</reference>
<evidence type="ECO:0000259" key="1">
    <source>
        <dbReference type="SMART" id="SM00382"/>
    </source>
</evidence>
<organism evidence="2 3">
    <name type="scientific">Variovorax humicola</name>
    <dbReference type="NCBI Taxonomy" id="1769758"/>
    <lineage>
        <taxon>Bacteria</taxon>
        <taxon>Pseudomonadati</taxon>
        <taxon>Pseudomonadota</taxon>
        <taxon>Betaproteobacteria</taxon>
        <taxon>Burkholderiales</taxon>
        <taxon>Comamonadaceae</taxon>
        <taxon>Variovorax</taxon>
    </lineage>
</organism>
<dbReference type="InterPro" id="IPR050764">
    <property type="entry name" value="CbbQ/NirQ/NorQ/GpvN"/>
</dbReference>
<dbReference type="CDD" id="cd00009">
    <property type="entry name" value="AAA"/>
    <property type="match status" value="1"/>
</dbReference>
<dbReference type="SMART" id="SM00382">
    <property type="entry name" value="AAA"/>
    <property type="match status" value="1"/>
</dbReference>
<accession>A0ABU8W489</accession>
<evidence type="ECO:0000313" key="2">
    <source>
        <dbReference type="EMBL" id="MEJ8824314.1"/>
    </source>
</evidence>
<dbReference type="SUPFAM" id="SSF52540">
    <property type="entry name" value="P-loop containing nucleoside triphosphate hydrolases"/>
    <property type="match status" value="1"/>
</dbReference>
<comment type="caution">
    <text evidence="2">The sequence shown here is derived from an EMBL/GenBank/DDBJ whole genome shotgun (WGS) entry which is preliminary data.</text>
</comment>
<dbReference type="RefSeq" id="WP_340365349.1">
    <property type="nucleotide sequence ID" value="NZ_JBBKZV010000013.1"/>
</dbReference>
<dbReference type="InterPro" id="IPR003593">
    <property type="entry name" value="AAA+_ATPase"/>
</dbReference>
<dbReference type="EMBL" id="JBBKZV010000013">
    <property type="protein sequence ID" value="MEJ8824314.1"/>
    <property type="molecule type" value="Genomic_DNA"/>
</dbReference>
<dbReference type="PANTHER" id="PTHR42759">
    <property type="entry name" value="MOXR FAMILY PROTEIN"/>
    <property type="match status" value="1"/>
</dbReference>
<dbReference type="InterPro" id="IPR027417">
    <property type="entry name" value="P-loop_NTPase"/>
</dbReference>
<name>A0ABU8W489_9BURK</name>
<evidence type="ECO:0000313" key="3">
    <source>
        <dbReference type="Proteomes" id="UP001363010"/>
    </source>
</evidence>
<keyword evidence="3" id="KW-1185">Reference proteome</keyword>
<protein>
    <submittedName>
        <fullName evidence="2">MoxR family ATPase</fullName>
    </submittedName>
</protein>
<dbReference type="InterPro" id="IPR011704">
    <property type="entry name" value="ATPase_dyneun-rel_AAA"/>
</dbReference>
<dbReference type="PANTHER" id="PTHR42759:SF1">
    <property type="entry name" value="MAGNESIUM-CHELATASE SUBUNIT CHLD"/>
    <property type="match status" value="1"/>
</dbReference>
<dbReference type="Gene3D" id="3.40.50.300">
    <property type="entry name" value="P-loop containing nucleotide triphosphate hydrolases"/>
    <property type="match status" value="1"/>
</dbReference>
<dbReference type="Pfam" id="PF07728">
    <property type="entry name" value="AAA_5"/>
    <property type="match status" value="1"/>
</dbReference>